<dbReference type="AlphaFoldDB" id="A0A2S2RAK9"/>
<dbReference type="SUPFAM" id="SSF56672">
    <property type="entry name" value="DNA/RNA polymerases"/>
    <property type="match status" value="1"/>
</dbReference>
<reference evidence="2" key="1">
    <citation type="submission" date="2018-04" db="EMBL/GenBank/DDBJ databases">
        <title>Transcriptome assembly of Sipha flava.</title>
        <authorList>
            <person name="Scully E.D."/>
            <person name="Geib S.M."/>
            <person name="Palmer N.A."/>
            <person name="Koch K."/>
            <person name="Bradshaw J."/>
            <person name="Heng-Moss T."/>
            <person name="Sarath G."/>
        </authorList>
    </citation>
    <scope>NUCLEOTIDE SEQUENCE</scope>
</reference>
<name>A0A2S2RAK9_9HEMI</name>
<evidence type="ECO:0000259" key="1">
    <source>
        <dbReference type="Pfam" id="PF00078"/>
    </source>
</evidence>
<proteinExistence type="predicted"/>
<dbReference type="InterPro" id="IPR000477">
    <property type="entry name" value="RT_dom"/>
</dbReference>
<accession>A0A2S2RAK9</accession>
<gene>
    <name evidence="2" type="ORF">g.63565</name>
</gene>
<dbReference type="EMBL" id="GGMS01017822">
    <property type="protein sequence ID" value="MBY87025.1"/>
    <property type="molecule type" value="Transcribed_RNA"/>
</dbReference>
<sequence>MRFIVHHLNSIDVRCLVYADDIVIFSQNQVIDLAIYSLNNILSSLHNILSINFFDITHEKCKFLIFFRRCIQQCPHTPVIGHILPFVSNYTYLGMILDPKLRWGPQITYLTKITSRWANIL</sequence>
<dbReference type="InterPro" id="IPR043502">
    <property type="entry name" value="DNA/RNA_pol_sf"/>
</dbReference>
<evidence type="ECO:0000313" key="2">
    <source>
        <dbReference type="EMBL" id="MBY87025.1"/>
    </source>
</evidence>
<protein>
    <recommendedName>
        <fullName evidence="1">Reverse transcriptase domain-containing protein</fullName>
    </recommendedName>
</protein>
<organism evidence="2">
    <name type="scientific">Sipha flava</name>
    <name type="common">yellow sugarcane aphid</name>
    <dbReference type="NCBI Taxonomy" id="143950"/>
    <lineage>
        <taxon>Eukaryota</taxon>
        <taxon>Metazoa</taxon>
        <taxon>Ecdysozoa</taxon>
        <taxon>Arthropoda</taxon>
        <taxon>Hexapoda</taxon>
        <taxon>Insecta</taxon>
        <taxon>Pterygota</taxon>
        <taxon>Neoptera</taxon>
        <taxon>Paraneoptera</taxon>
        <taxon>Hemiptera</taxon>
        <taxon>Sternorrhyncha</taxon>
        <taxon>Aphidomorpha</taxon>
        <taxon>Aphidoidea</taxon>
        <taxon>Aphididae</taxon>
        <taxon>Sipha</taxon>
    </lineage>
</organism>
<dbReference type="Pfam" id="PF00078">
    <property type="entry name" value="RVT_1"/>
    <property type="match status" value="1"/>
</dbReference>
<feature type="domain" description="Reverse transcriptase" evidence="1">
    <location>
        <begin position="5"/>
        <end position="96"/>
    </location>
</feature>
<dbReference type="GO" id="GO:0071897">
    <property type="term" value="P:DNA biosynthetic process"/>
    <property type="evidence" value="ECO:0007669"/>
    <property type="project" value="UniProtKB-ARBA"/>
</dbReference>